<name>A0A2V1ECW2_9PLEO</name>
<dbReference type="SUPFAM" id="SSF53613">
    <property type="entry name" value="Ribokinase-like"/>
    <property type="match status" value="1"/>
</dbReference>
<dbReference type="PANTHER" id="PTHR47098:SF1">
    <property type="entry name" value="PFKB FAMILY CARBOHYDRATE KINASE SUPERFAMILY (AFU_ORTHOLOGUE AFUA_4G09500)"/>
    <property type="match status" value="1"/>
</dbReference>
<gene>
    <name evidence="2" type="ORF">DM02DRAFT_510355</name>
</gene>
<sequence length="350" mass="37970">TAMATQTSPDISCVSLGMVIIDDIFMPDRLPLTDVLGGSASFVTFGQRLFASVPAEVGCLVIAGDDFPSKVRNVFGKWGVSLVTKVRAGRKSSRGTLVYKDTTFGPKTFEYNGEPLRATPDDLADTPLLHAKAIHLFGSPKEILVQVPQLLQLRARENINIRPFIVWEPLPSACTKVNREAILSACKLVDVFSPNHLEVAAIFEDAPQDFDSQRLEGYGRLIVDSSVGPEGGGVVVIRSGEHGAMALSRAMRPVWLPSYHEQGSSKVVDPTGAGNTFLGGYIAGWQKTRDICEAIKFGHVAASFALEQIGLPTFSHDEGQELCNGVVVSDRLQDYKNRLSRAEVNSEQLV</sequence>
<dbReference type="GO" id="GO:0016301">
    <property type="term" value="F:kinase activity"/>
    <property type="evidence" value="ECO:0007669"/>
    <property type="project" value="UniProtKB-KW"/>
</dbReference>
<dbReference type="InterPro" id="IPR011611">
    <property type="entry name" value="PfkB_dom"/>
</dbReference>
<feature type="non-terminal residue" evidence="2">
    <location>
        <position position="1"/>
    </location>
</feature>
<dbReference type="AlphaFoldDB" id="A0A2V1ECW2"/>
<dbReference type="PANTHER" id="PTHR47098">
    <property type="entry name" value="PROTEIN MAK32"/>
    <property type="match status" value="1"/>
</dbReference>
<dbReference type="InterPro" id="IPR029056">
    <property type="entry name" value="Ribokinase-like"/>
</dbReference>
<organism evidence="2 3">
    <name type="scientific">Periconia macrospinosa</name>
    <dbReference type="NCBI Taxonomy" id="97972"/>
    <lineage>
        <taxon>Eukaryota</taxon>
        <taxon>Fungi</taxon>
        <taxon>Dikarya</taxon>
        <taxon>Ascomycota</taxon>
        <taxon>Pezizomycotina</taxon>
        <taxon>Dothideomycetes</taxon>
        <taxon>Pleosporomycetidae</taxon>
        <taxon>Pleosporales</taxon>
        <taxon>Massarineae</taxon>
        <taxon>Periconiaceae</taxon>
        <taxon>Periconia</taxon>
    </lineage>
</organism>
<keyword evidence="2" id="KW-0418">Kinase</keyword>
<dbReference type="EMBL" id="KZ805300">
    <property type="protein sequence ID" value="PVI08373.1"/>
    <property type="molecule type" value="Genomic_DNA"/>
</dbReference>
<evidence type="ECO:0000313" key="3">
    <source>
        <dbReference type="Proteomes" id="UP000244855"/>
    </source>
</evidence>
<dbReference type="Proteomes" id="UP000244855">
    <property type="component" value="Unassembled WGS sequence"/>
</dbReference>
<dbReference type="STRING" id="97972.A0A2V1ECW2"/>
<feature type="domain" description="Carbohydrate kinase PfkB" evidence="1">
    <location>
        <begin position="55"/>
        <end position="311"/>
    </location>
</feature>
<keyword evidence="2" id="KW-0808">Transferase</keyword>
<reference evidence="2 3" key="1">
    <citation type="journal article" date="2018" name="Sci. Rep.">
        <title>Comparative genomics provides insights into the lifestyle and reveals functional heterogeneity of dark septate endophytic fungi.</title>
        <authorList>
            <person name="Knapp D.G."/>
            <person name="Nemeth J.B."/>
            <person name="Barry K."/>
            <person name="Hainaut M."/>
            <person name="Henrissat B."/>
            <person name="Johnson J."/>
            <person name="Kuo A."/>
            <person name="Lim J.H.P."/>
            <person name="Lipzen A."/>
            <person name="Nolan M."/>
            <person name="Ohm R.A."/>
            <person name="Tamas L."/>
            <person name="Grigoriev I.V."/>
            <person name="Spatafora J.W."/>
            <person name="Nagy L.G."/>
            <person name="Kovacs G.M."/>
        </authorList>
    </citation>
    <scope>NUCLEOTIDE SEQUENCE [LARGE SCALE GENOMIC DNA]</scope>
    <source>
        <strain evidence="2 3">DSE2036</strain>
    </source>
</reference>
<evidence type="ECO:0000313" key="2">
    <source>
        <dbReference type="EMBL" id="PVI08373.1"/>
    </source>
</evidence>
<evidence type="ECO:0000259" key="1">
    <source>
        <dbReference type="Pfam" id="PF00294"/>
    </source>
</evidence>
<keyword evidence="3" id="KW-1185">Reference proteome</keyword>
<dbReference type="Pfam" id="PF00294">
    <property type="entry name" value="PfkB"/>
    <property type="match status" value="1"/>
</dbReference>
<proteinExistence type="predicted"/>
<dbReference type="OrthoDB" id="497927at2759"/>
<protein>
    <submittedName>
        <fullName evidence="2">Ribokinase-like protein</fullName>
    </submittedName>
</protein>
<dbReference type="Gene3D" id="3.40.1190.20">
    <property type="match status" value="1"/>
</dbReference>
<accession>A0A2V1ECW2</accession>